<proteinExistence type="predicted"/>
<protein>
    <recommendedName>
        <fullName evidence="4">Proline-rich protein</fullName>
    </recommendedName>
</protein>
<gene>
    <name evidence="2" type="ORF">VSS16_18510</name>
</gene>
<reference evidence="2 3" key="1">
    <citation type="submission" date="2024-01" db="EMBL/GenBank/DDBJ databases">
        <title>Genome mining of biosynthetic gene clusters to explore secondary metabolites of Streptomyces sp.</title>
        <authorList>
            <person name="Baig A."/>
            <person name="Ajitkumar Shintre N."/>
            <person name="Kumar H."/>
            <person name="Anbarasu A."/>
            <person name="Ramaiah S."/>
        </authorList>
    </citation>
    <scope>NUCLEOTIDE SEQUENCE [LARGE SCALE GENOMIC DNA]</scope>
    <source>
        <strain evidence="2 3">A57</strain>
    </source>
</reference>
<evidence type="ECO:0000313" key="3">
    <source>
        <dbReference type="Proteomes" id="UP001585080"/>
    </source>
</evidence>
<accession>A0ABV5ECV9</accession>
<keyword evidence="1" id="KW-1133">Transmembrane helix</keyword>
<dbReference type="EMBL" id="JAYMRP010000015">
    <property type="protein sequence ID" value="MFB8774695.1"/>
    <property type="molecule type" value="Genomic_DNA"/>
</dbReference>
<keyword evidence="3" id="KW-1185">Reference proteome</keyword>
<comment type="caution">
    <text evidence="2">The sequence shown here is derived from an EMBL/GenBank/DDBJ whole genome shotgun (WGS) entry which is preliminary data.</text>
</comment>
<evidence type="ECO:0000313" key="2">
    <source>
        <dbReference type="EMBL" id="MFB8774695.1"/>
    </source>
</evidence>
<dbReference type="Proteomes" id="UP001585080">
    <property type="component" value="Unassembled WGS sequence"/>
</dbReference>
<evidence type="ECO:0000256" key="1">
    <source>
        <dbReference type="SAM" id="Phobius"/>
    </source>
</evidence>
<keyword evidence="1" id="KW-0472">Membrane</keyword>
<organism evidence="2 3">
    <name type="scientific">Streptomyces broussonetiae</name>
    <dbReference type="NCBI Taxonomy" id="2686304"/>
    <lineage>
        <taxon>Bacteria</taxon>
        <taxon>Bacillati</taxon>
        <taxon>Actinomycetota</taxon>
        <taxon>Actinomycetes</taxon>
        <taxon>Kitasatosporales</taxon>
        <taxon>Streptomycetaceae</taxon>
        <taxon>Streptomyces</taxon>
    </lineage>
</organism>
<evidence type="ECO:0008006" key="4">
    <source>
        <dbReference type="Google" id="ProtNLM"/>
    </source>
</evidence>
<feature type="transmembrane region" description="Helical" evidence="1">
    <location>
        <begin position="20"/>
        <end position="39"/>
    </location>
</feature>
<dbReference type="RefSeq" id="WP_282108349.1">
    <property type="nucleotide sequence ID" value="NZ_JAYMRP010000015.1"/>
</dbReference>
<name>A0ABV5ECV9_9ACTN</name>
<keyword evidence="1" id="KW-0812">Transmembrane</keyword>
<sequence>MTYPEYRAKPPKPVVHKGTSPLTFVLLITLPAVIAVAALRPR</sequence>